<dbReference type="EMBL" id="NBIV01000236">
    <property type="protein sequence ID" value="PXF41091.1"/>
    <property type="molecule type" value="Genomic_DNA"/>
</dbReference>
<sequence>MERDALNTELEESQTMVDALKRDKKHLRDEIGRKDEQLALSSSNTAQLEEKLERAWSMEEVVVKLESIAGRLERNCKSRAHAQLYALVTTPRCRNWRPVEPAFALARGL</sequence>
<protein>
    <submittedName>
        <fullName evidence="2">Uncharacterized protein</fullName>
    </submittedName>
</protein>
<keyword evidence="1" id="KW-0175">Coiled coil</keyword>
<organism evidence="2 3">
    <name type="scientific">Gracilariopsis chorda</name>
    <dbReference type="NCBI Taxonomy" id="448386"/>
    <lineage>
        <taxon>Eukaryota</taxon>
        <taxon>Rhodophyta</taxon>
        <taxon>Florideophyceae</taxon>
        <taxon>Rhodymeniophycidae</taxon>
        <taxon>Gracilariales</taxon>
        <taxon>Gracilariaceae</taxon>
        <taxon>Gracilariopsis</taxon>
    </lineage>
</organism>
<proteinExistence type="predicted"/>
<accession>A0A2V3IG97</accession>
<dbReference type="AlphaFoldDB" id="A0A2V3IG97"/>
<comment type="caution">
    <text evidence="2">The sequence shown here is derived from an EMBL/GenBank/DDBJ whole genome shotgun (WGS) entry which is preliminary data.</text>
</comment>
<reference evidence="2 3" key="1">
    <citation type="journal article" date="2018" name="Mol. Biol. Evol.">
        <title>Analysis of the draft genome of the red seaweed Gracilariopsis chorda provides insights into genome size evolution in Rhodophyta.</title>
        <authorList>
            <person name="Lee J."/>
            <person name="Yang E.C."/>
            <person name="Graf L."/>
            <person name="Yang J.H."/>
            <person name="Qiu H."/>
            <person name="Zel Zion U."/>
            <person name="Chan C.X."/>
            <person name="Stephens T.G."/>
            <person name="Weber A.P.M."/>
            <person name="Boo G.H."/>
            <person name="Boo S.M."/>
            <person name="Kim K.M."/>
            <person name="Shin Y."/>
            <person name="Jung M."/>
            <person name="Lee S.J."/>
            <person name="Yim H.S."/>
            <person name="Lee J.H."/>
            <person name="Bhattacharya D."/>
            <person name="Yoon H.S."/>
        </authorList>
    </citation>
    <scope>NUCLEOTIDE SEQUENCE [LARGE SCALE GENOMIC DNA]</scope>
    <source>
        <strain evidence="2 3">SKKU-2015</strain>
        <tissue evidence="2">Whole body</tissue>
    </source>
</reference>
<evidence type="ECO:0000313" key="3">
    <source>
        <dbReference type="Proteomes" id="UP000247409"/>
    </source>
</evidence>
<feature type="coiled-coil region" evidence="1">
    <location>
        <begin position="3"/>
        <end position="37"/>
    </location>
</feature>
<dbReference type="Proteomes" id="UP000247409">
    <property type="component" value="Unassembled WGS sequence"/>
</dbReference>
<keyword evidence="3" id="KW-1185">Reference proteome</keyword>
<evidence type="ECO:0000313" key="2">
    <source>
        <dbReference type="EMBL" id="PXF41091.1"/>
    </source>
</evidence>
<evidence type="ECO:0000256" key="1">
    <source>
        <dbReference type="SAM" id="Coils"/>
    </source>
</evidence>
<name>A0A2V3IG97_9FLOR</name>
<gene>
    <name evidence="2" type="ORF">BWQ96_09195</name>
</gene>